<reference evidence="2" key="1">
    <citation type="submission" date="2021-06" db="EMBL/GenBank/DDBJ databases">
        <authorList>
            <person name="Kallberg Y."/>
            <person name="Tangrot J."/>
            <person name="Rosling A."/>
        </authorList>
    </citation>
    <scope>NUCLEOTIDE SEQUENCE</scope>
    <source>
        <strain evidence="2">IN212</strain>
    </source>
</reference>
<comment type="caution">
    <text evidence="2">The sequence shown here is derived from an EMBL/GenBank/DDBJ whole genome shotgun (WGS) entry which is preliminary data.</text>
</comment>
<dbReference type="Proteomes" id="UP000789396">
    <property type="component" value="Unassembled WGS sequence"/>
</dbReference>
<keyword evidence="3" id="KW-1185">Reference proteome</keyword>
<feature type="region of interest" description="Disordered" evidence="1">
    <location>
        <begin position="14"/>
        <end position="33"/>
    </location>
</feature>
<feature type="compositionally biased region" description="Basic and acidic residues" evidence="1">
    <location>
        <begin position="20"/>
        <end position="31"/>
    </location>
</feature>
<organism evidence="2 3">
    <name type="scientific">Racocetra fulgida</name>
    <dbReference type="NCBI Taxonomy" id="60492"/>
    <lineage>
        <taxon>Eukaryota</taxon>
        <taxon>Fungi</taxon>
        <taxon>Fungi incertae sedis</taxon>
        <taxon>Mucoromycota</taxon>
        <taxon>Glomeromycotina</taxon>
        <taxon>Glomeromycetes</taxon>
        <taxon>Diversisporales</taxon>
        <taxon>Gigasporaceae</taxon>
        <taxon>Racocetra</taxon>
    </lineage>
</organism>
<accession>A0A9N8WKZ3</accession>
<feature type="region of interest" description="Disordered" evidence="1">
    <location>
        <begin position="66"/>
        <end position="88"/>
    </location>
</feature>
<protein>
    <submittedName>
        <fullName evidence="2">12708_t:CDS:1</fullName>
    </submittedName>
</protein>
<evidence type="ECO:0000256" key="1">
    <source>
        <dbReference type="SAM" id="MobiDB-lite"/>
    </source>
</evidence>
<feature type="compositionally biased region" description="Polar residues" evidence="1">
    <location>
        <begin position="66"/>
        <end position="77"/>
    </location>
</feature>
<name>A0A9N8WKZ3_9GLOM</name>
<evidence type="ECO:0000313" key="3">
    <source>
        <dbReference type="Proteomes" id="UP000789396"/>
    </source>
</evidence>
<sequence>MIRNYLKRDILEKNSISNHSKKEVSEKKDVSKQNLILNHSKKEVLEKKSISKQILQARNLTIKVNIPTQNQKSNFKSSQERSTRKKKH</sequence>
<dbReference type="EMBL" id="CAJVPZ010001178">
    <property type="protein sequence ID" value="CAG8486099.1"/>
    <property type="molecule type" value="Genomic_DNA"/>
</dbReference>
<evidence type="ECO:0000313" key="2">
    <source>
        <dbReference type="EMBL" id="CAG8486099.1"/>
    </source>
</evidence>
<gene>
    <name evidence="2" type="ORF">RFULGI_LOCUS1766</name>
</gene>
<proteinExistence type="predicted"/>
<dbReference type="AlphaFoldDB" id="A0A9N8WKZ3"/>